<dbReference type="InterPro" id="IPR029061">
    <property type="entry name" value="THDP-binding"/>
</dbReference>
<sequence length="51" mass="5612">MLLTPHDVRLSALAEAYGFDYRLVTTVGELDQALLSATDQPLVIEVPLERA</sequence>
<dbReference type="AlphaFoldDB" id="A0A6J7H160"/>
<reference evidence="1" key="1">
    <citation type="submission" date="2020-05" db="EMBL/GenBank/DDBJ databases">
        <authorList>
            <person name="Chiriac C."/>
            <person name="Salcher M."/>
            <person name="Ghai R."/>
            <person name="Kavagutti S V."/>
        </authorList>
    </citation>
    <scope>NUCLEOTIDE SEQUENCE</scope>
</reference>
<dbReference type="EMBL" id="CAFBMB010000148">
    <property type="protein sequence ID" value="CAB4909459.1"/>
    <property type="molecule type" value="Genomic_DNA"/>
</dbReference>
<dbReference type="SUPFAM" id="SSF52518">
    <property type="entry name" value="Thiamin diphosphate-binding fold (THDP-binding)"/>
    <property type="match status" value="1"/>
</dbReference>
<name>A0A6J7H160_9ZZZZ</name>
<accession>A0A6J7H160</accession>
<gene>
    <name evidence="1" type="ORF">UFOPK3516_01400</name>
</gene>
<evidence type="ECO:0000313" key="1">
    <source>
        <dbReference type="EMBL" id="CAB4909459.1"/>
    </source>
</evidence>
<protein>
    <submittedName>
        <fullName evidence="1">Unannotated protein</fullName>
    </submittedName>
</protein>
<proteinExistence type="predicted"/>
<dbReference type="Gene3D" id="3.40.50.970">
    <property type="match status" value="1"/>
</dbReference>
<organism evidence="1">
    <name type="scientific">freshwater metagenome</name>
    <dbReference type="NCBI Taxonomy" id="449393"/>
    <lineage>
        <taxon>unclassified sequences</taxon>
        <taxon>metagenomes</taxon>
        <taxon>ecological metagenomes</taxon>
    </lineage>
</organism>